<feature type="region of interest" description="Disordered" evidence="1">
    <location>
        <begin position="40"/>
        <end position="124"/>
    </location>
</feature>
<accession>A0AAV9LJ20</accession>
<comment type="caution">
    <text evidence="2">The sequence shown here is derived from an EMBL/GenBank/DDBJ whole genome shotgun (WGS) entry which is preliminary data.</text>
</comment>
<feature type="compositionally biased region" description="Polar residues" evidence="1">
    <location>
        <begin position="63"/>
        <end position="73"/>
    </location>
</feature>
<reference evidence="2 3" key="1">
    <citation type="submission" date="2023-10" db="EMBL/GenBank/DDBJ databases">
        <title>Genome-Wide Identification Analysis in wild type Solanum Pinnatisectum Reveals Some Genes Defensing Phytophthora Infestans.</title>
        <authorList>
            <person name="Sun C."/>
        </authorList>
    </citation>
    <scope>NUCLEOTIDE SEQUENCE [LARGE SCALE GENOMIC DNA]</scope>
    <source>
        <strain evidence="2">LQN</strain>
        <tissue evidence="2">Leaf</tissue>
    </source>
</reference>
<feature type="compositionally biased region" description="Basic and acidic residues" evidence="1">
    <location>
        <begin position="74"/>
        <end position="91"/>
    </location>
</feature>
<evidence type="ECO:0000313" key="2">
    <source>
        <dbReference type="EMBL" id="KAK4725483.1"/>
    </source>
</evidence>
<name>A0AAV9LJ20_9SOLN</name>
<gene>
    <name evidence="2" type="ORF">R3W88_028262</name>
</gene>
<evidence type="ECO:0008006" key="4">
    <source>
        <dbReference type="Google" id="ProtNLM"/>
    </source>
</evidence>
<keyword evidence="3" id="KW-1185">Reference proteome</keyword>
<organism evidence="2 3">
    <name type="scientific">Solanum pinnatisectum</name>
    <name type="common">tansyleaf nightshade</name>
    <dbReference type="NCBI Taxonomy" id="50273"/>
    <lineage>
        <taxon>Eukaryota</taxon>
        <taxon>Viridiplantae</taxon>
        <taxon>Streptophyta</taxon>
        <taxon>Embryophyta</taxon>
        <taxon>Tracheophyta</taxon>
        <taxon>Spermatophyta</taxon>
        <taxon>Magnoliopsida</taxon>
        <taxon>eudicotyledons</taxon>
        <taxon>Gunneridae</taxon>
        <taxon>Pentapetalae</taxon>
        <taxon>asterids</taxon>
        <taxon>lamiids</taxon>
        <taxon>Solanales</taxon>
        <taxon>Solanaceae</taxon>
        <taxon>Solanoideae</taxon>
        <taxon>Solaneae</taxon>
        <taxon>Solanum</taxon>
    </lineage>
</organism>
<sequence length="290" mass="32160">MKEYSLDDKVIKLLTNRGIMKHEDVVLCYIRCKVKESGNHMPRATASENDDDTQPQGPICTGESGNHMPTTARGNDDDTQPKGHFCTDESGNHMPTTTARGNDDDDDDDIQPQGPNESGYGDQLPQQMVKPMQNIESGYVGCDDEKMNHMTTQPQWPNESGYGDQLQQMVNPMQNIESGYVGCDDELMNDMTTQPQWPISTDDYQLPQQIVTFPMVQGGSAMMNEGNINTELVVPYQLLLGDYNSIQSLLLGDYNDPSTLTNEMMNITATQYTSVGEFLNSGQSFSSLLG</sequence>
<dbReference type="EMBL" id="JAWPEI010000006">
    <property type="protein sequence ID" value="KAK4725483.1"/>
    <property type="molecule type" value="Genomic_DNA"/>
</dbReference>
<dbReference type="Proteomes" id="UP001311915">
    <property type="component" value="Unassembled WGS sequence"/>
</dbReference>
<proteinExistence type="predicted"/>
<evidence type="ECO:0000313" key="3">
    <source>
        <dbReference type="Proteomes" id="UP001311915"/>
    </source>
</evidence>
<dbReference type="AlphaFoldDB" id="A0AAV9LJ20"/>
<protein>
    <recommendedName>
        <fullName evidence="4">NAC domain-containing protein</fullName>
    </recommendedName>
</protein>
<evidence type="ECO:0000256" key="1">
    <source>
        <dbReference type="SAM" id="MobiDB-lite"/>
    </source>
</evidence>